<evidence type="ECO:0008006" key="4">
    <source>
        <dbReference type="Google" id="ProtNLM"/>
    </source>
</evidence>
<protein>
    <recommendedName>
        <fullName evidence="4">Thiosulfate dehydrogenase [quinone] large subunit</fullName>
    </recommendedName>
</protein>
<reference evidence="2 3" key="1">
    <citation type="submission" date="2024-09" db="EMBL/GenBank/DDBJ databases">
        <authorList>
            <person name="Sun Q."/>
            <person name="Mori K."/>
        </authorList>
    </citation>
    <scope>NUCLEOTIDE SEQUENCE [LARGE SCALE GENOMIC DNA]</scope>
    <source>
        <strain evidence="2 3">CICC 10874</strain>
    </source>
</reference>
<evidence type="ECO:0000313" key="2">
    <source>
        <dbReference type="EMBL" id="MFC0675482.1"/>
    </source>
</evidence>
<keyword evidence="3" id="KW-1185">Reference proteome</keyword>
<keyword evidence="1" id="KW-0472">Membrane</keyword>
<name>A0ABV6RER7_9MICO</name>
<gene>
    <name evidence="2" type="ORF">ACFFF6_16145</name>
</gene>
<feature type="transmembrane region" description="Helical" evidence="1">
    <location>
        <begin position="98"/>
        <end position="122"/>
    </location>
</feature>
<organism evidence="2 3">
    <name type="scientific">Brachybacterium hainanense</name>
    <dbReference type="NCBI Taxonomy" id="1541174"/>
    <lineage>
        <taxon>Bacteria</taxon>
        <taxon>Bacillati</taxon>
        <taxon>Actinomycetota</taxon>
        <taxon>Actinomycetes</taxon>
        <taxon>Micrococcales</taxon>
        <taxon>Dermabacteraceae</taxon>
        <taxon>Brachybacterium</taxon>
    </lineage>
</organism>
<evidence type="ECO:0000256" key="1">
    <source>
        <dbReference type="SAM" id="Phobius"/>
    </source>
</evidence>
<dbReference type="Proteomes" id="UP001589793">
    <property type="component" value="Unassembled WGS sequence"/>
</dbReference>
<accession>A0ABV6RER7</accession>
<keyword evidence="1" id="KW-1133">Transmembrane helix</keyword>
<sequence>MNATIAHPSPAAAHRTGAIAPAAAEISASASQLWGHRLLGVVRILLGFTFLWAFLDKMLGLGFSTPAERSVLHGGSPTTGYLGGSIESGNPFAGVWEALIAINPVTDVLFLAGLLGIGLALLLGIGMRIATVSGAAMYLFMYLASFPMTTNPLYDDHLVMAVLLGAMLLLGAGDHLGFGRPWARLVRGNRVLV</sequence>
<feature type="transmembrane region" description="Helical" evidence="1">
    <location>
        <begin position="129"/>
        <end position="146"/>
    </location>
</feature>
<keyword evidence="1" id="KW-0812">Transmembrane</keyword>
<feature type="transmembrane region" description="Helical" evidence="1">
    <location>
        <begin position="158"/>
        <end position="178"/>
    </location>
</feature>
<dbReference type="EMBL" id="JBHLSV010000024">
    <property type="protein sequence ID" value="MFC0675482.1"/>
    <property type="molecule type" value="Genomic_DNA"/>
</dbReference>
<evidence type="ECO:0000313" key="3">
    <source>
        <dbReference type="Proteomes" id="UP001589793"/>
    </source>
</evidence>
<comment type="caution">
    <text evidence="2">The sequence shown here is derived from an EMBL/GenBank/DDBJ whole genome shotgun (WGS) entry which is preliminary data.</text>
</comment>
<proteinExistence type="predicted"/>
<feature type="transmembrane region" description="Helical" evidence="1">
    <location>
        <begin position="38"/>
        <end position="55"/>
    </location>
</feature>
<dbReference type="RefSeq" id="WP_376982512.1">
    <property type="nucleotide sequence ID" value="NZ_JBHLSV010000024.1"/>
</dbReference>